<feature type="domain" description="CCHC-type" evidence="3">
    <location>
        <begin position="240"/>
        <end position="256"/>
    </location>
</feature>
<feature type="non-terminal residue" evidence="5">
    <location>
        <position position="1"/>
    </location>
</feature>
<organism evidence="5 6">
    <name type="scientific">Symbiodinium necroappetens</name>
    <dbReference type="NCBI Taxonomy" id="1628268"/>
    <lineage>
        <taxon>Eukaryota</taxon>
        <taxon>Sar</taxon>
        <taxon>Alveolata</taxon>
        <taxon>Dinophyceae</taxon>
        <taxon>Suessiales</taxon>
        <taxon>Symbiodiniaceae</taxon>
        <taxon>Symbiodinium</taxon>
    </lineage>
</organism>
<dbReference type="InterPro" id="IPR001584">
    <property type="entry name" value="Integrase_cat-core"/>
</dbReference>
<evidence type="ECO:0000259" key="3">
    <source>
        <dbReference type="PROSITE" id="PS50158"/>
    </source>
</evidence>
<dbReference type="InterPro" id="IPR012337">
    <property type="entry name" value="RNaseH-like_sf"/>
</dbReference>
<dbReference type="GO" id="GO:0003676">
    <property type="term" value="F:nucleic acid binding"/>
    <property type="evidence" value="ECO:0007669"/>
    <property type="project" value="InterPro"/>
</dbReference>
<comment type="caution">
    <text evidence="5">The sequence shown here is derived from an EMBL/GenBank/DDBJ whole genome shotgun (WGS) entry which is preliminary data.</text>
</comment>
<dbReference type="InterPro" id="IPR013103">
    <property type="entry name" value="RVT_2"/>
</dbReference>
<reference evidence="5" key="1">
    <citation type="submission" date="2021-02" db="EMBL/GenBank/DDBJ databases">
        <authorList>
            <person name="Dougan E. K."/>
            <person name="Rhodes N."/>
            <person name="Thang M."/>
            <person name="Chan C."/>
        </authorList>
    </citation>
    <scope>NUCLEOTIDE SEQUENCE</scope>
</reference>
<dbReference type="Gene3D" id="3.30.420.10">
    <property type="entry name" value="Ribonuclease H-like superfamily/Ribonuclease H"/>
    <property type="match status" value="1"/>
</dbReference>
<evidence type="ECO:0000313" key="5">
    <source>
        <dbReference type="EMBL" id="CAE7688244.1"/>
    </source>
</evidence>
<evidence type="ECO:0000256" key="1">
    <source>
        <dbReference type="PROSITE-ProRule" id="PRU00047"/>
    </source>
</evidence>
<feature type="compositionally biased region" description="Basic and acidic residues" evidence="2">
    <location>
        <begin position="1741"/>
        <end position="1758"/>
    </location>
</feature>
<dbReference type="EMBL" id="CAJNJA010034142">
    <property type="protein sequence ID" value="CAE7688244.1"/>
    <property type="molecule type" value="Genomic_DNA"/>
</dbReference>
<name>A0A812WK87_9DINO</name>
<feature type="domain" description="Integrase catalytic" evidence="4">
    <location>
        <begin position="1278"/>
        <end position="1456"/>
    </location>
</feature>
<feature type="region of interest" description="Disordered" evidence="2">
    <location>
        <begin position="140"/>
        <end position="167"/>
    </location>
</feature>
<protein>
    <submittedName>
        <fullName evidence="5">RE2 protein</fullName>
    </submittedName>
</protein>
<keyword evidence="6" id="KW-1185">Reference proteome</keyword>
<evidence type="ECO:0000313" key="6">
    <source>
        <dbReference type="Proteomes" id="UP000601435"/>
    </source>
</evidence>
<gene>
    <name evidence="5" type="primary">RE2</name>
    <name evidence="5" type="ORF">SNEC2469_LOCUS19824</name>
</gene>
<feature type="region of interest" description="Disordered" evidence="2">
    <location>
        <begin position="1613"/>
        <end position="1686"/>
    </location>
</feature>
<dbReference type="InterPro" id="IPR001878">
    <property type="entry name" value="Znf_CCHC"/>
</dbReference>
<proteinExistence type="predicted"/>
<dbReference type="GO" id="GO:0008270">
    <property type="term" value="F:zinc ion binding"/>
    <property type="evidence" value="ECO:0007669"/>
    <property type="project" value="UniProtKB-KW"/>
</dbReference>
<evidence type="ECO:0000256" key="2">
    <source>
        <dbReference type="SAM" id="MobiDB-lite"/>
    </source>
</evidence>
<feature type="region of interest" description="Disordered" evidence="2">
    <location>
        <begin position="199"/>
        <end position="221"/>
    </location>
</feature>
<sequence>KLSKQLDWDVQGRFEHVPEQTLASAGYLDVVIGILDGLAGEKDASEKRRVVRAALFEGQRRKEETLSQFAVRREQEFIGADRYLSIPSELKAFILEETAGLSRQGLQNLRTLTGGTVDFDKVVGALKTLDVEEEPLTKGKGGLFSGLAEGSEPGQGAAEPESDTEDDYGERADAFLAQIDDVDEDTALEMLNAFEKEDAKTTERRRTWKQNKDRKAAARKDRRVFSRPRLTVGDLKECTRCANCGGRGHWRAECKKPFRSKEERGRAEGKGMDSGRRAVAFVYLGAEDNDEAGNTFVGLAVGRLRVEGSRRLEHQVAKNHTEEAPHPRTNGTIRHHAAQDTLEKTIHPKDRDAIRHQTAQDLPKGAIHPKDRDAIRHQTAQDEPEEAIHQKTAGSSGQLSLAAEGNTLCLLALEPGHAILDIGAAQDLIGKEAFDRLSERLREQGLRSLKLSTSPPTAHGVGGKATPLFQALIPCILAGVPGVVRVTVIKESIPHLLSVGLLESTGAAIDMRRNTVNYQELGVSEQMQRLRSGHRVVDIASWRGGDFPTPPHLKEEFGLTNGAFNLGAPLTGKAEKPARSMIHTSHAHVVLTEKCTMNTGVKQLMQGLMLMTRACRSPLLEWKKIVSKMLCHRVTSQKPVTEQECGHPADSRVNGANQYGSWQRCLLCQTKISYVPHRARPKKKAGKAQVAYVSEPPPVAMMRAQPASSSGSGERATEVIAALGKVMAENTHQLQVAMAQCNQQVLHGMAQSNQEVMSSMGTMVQTMQAMQVTQQSMVQEVRQVAGGTAAIAQAAGLMMPAAAMTSSAESTVEFRADGGDVASHGQTTAMSSGEAKNYAANADELDEPIHPKNAKTRHQEAQAQPATKEHHVTNAGKVNVPIHPKNAETRHRGPLRLRREIGLQLVRAAGNTFFVGRGRSSLRSVPSTFAEGGGQLRCARQADGPGRVNLVEWELPGLGAHLDNLDLEAEPDQDLCSKEKKKIRRAMRNLAGELGGHRHPRKPLVFVVHDGGGEERDQVWRTTGAEVIEFNHGCRWDFSKGTRREAFVNLVRKFNPDLLMIEPGVARGRRNAEQDLRERVRQRVVNCFCHRLCKERIGNGRATMWVEHNLEHDFEKEEKEALEYQGAVFCGDHAGDQVVLTNSPGIYLTARPGDAPSSRLAQAVQGLSADNADFAEHDPENDNDEDAQEADEEEDARGVGDFPPQEDDGEELGQQGHREREVARLIEKLHVNMGHLSRDRMVVMLHAAGAREDVLEFVRKRFGCELCDRRQREVRRRVAAFPRTFTFNRIVAVDTFYLPWRGRSLPVLNVVDHGSHYQVTTLIKTTEGKEQEHPGGTPSSEEAWKIFNECWIRPFGAPEVVLSDGGTEFAKDFVTGLELHSVFHHVVDADSPWQNGVAERHGGEIKRRVLRELAEGNTVLTSTEGIDLMLCHLTACKNQFYSRAGYSPAQLVFGRNPRVPEELLSDLVASAPGRQAMASDPTNLEGSERAYVQSCIIRQRARELMFEKVSQERLQRAAKAPRHSYQQYAPGQWVYVFRRSPQRARWSGPGLVLLHQGTTIWIAMRARLWKCNVDQVRPANSTEALGVEIMNSMQYRELLRNLEGKRAGAVDVAKEGTPPEDAWEEPREEEAPVTLPPAAEAEPEGELGTPGGRGHPGATEGEEREAIMPGRVSIQSTTAPSEGLEERLDPIVEEELPRAAEQAAARARAVDTSPVPPLPAREENAARRRSRSPVPPTQRANLERAQAEHLDEMRRTAEDGTTTDEPDLHGLGLDERTLADLAGVKSAERERQRLDQEKVTPYTFEAGEQGLPRVFVAGRGDEFNMKRATEEEKEGFKVSDHTEWTNVVGMGAVKVWKGEDARELRRQFAGRILRSRMVRRKKPMPGVGCFKYKSRWCVLGFDDPDAADLRTFSPTPQAEVINVFFQTALNLGLSVVFGDVTSAFCQGRKLARTAGRLFAEPCPGIDAEATDLVELLVAVYGLEDAPVCWAETVQEYLCGELGFRKSLLDPCLYVRQNMEQPIEKRLEAMILVEVDDFNVAAQPEFEQGLLDSLRGKFKFGKWLRNEADFNGRHVRVTENDVYMHQEKYVMEKVKALELSKNRRAQKDSPLNEKEAEEFRSMLYRISWLAHQTRPEAAGLTSILSSRLNRATVSDLITLNKMVGHLRSTPRQGIRLRRFRPGEMCFVGVSDAGGVDGLSDGNGADGMIEDPVQASWLVLASDKVPTHDEHLRVSVLSWRSTKLKRRVTSTLASETLAFSQCLGEIEWMQVLYRDITFGDVTPEAWRQVIRPFPCLLKSGSSLAGRQEQCGITDAKSLYDALVKAHPASRQDRRNALELAAIIDAMNKGGGVVRWTSHQRMVADMLTKADIGRGNGALLHLLRTGVLHIDDEASELKRRHGAEGKARTRAATERLLDREEAEERQELSLFALSAASKVSLVLGKLLNLPSTLPFSGVREPSCDHS</sequence>
<dbReference type="InterPro" id="IPR050951">
    <property type="entry name" value="Retrovirus_Pol_polyprotein"/>
</dbReference>
<evidence type="ECO:0000259" key="4">
    <source>
        <dbReference type="PROSITE" id="PS50994"/>
    </source>
</evidence>
<keyword evidence="1" id="KW-0479">Metal-binding</keyword>
<feature type="region of interest" description="Disordered" evidence="2">
    <location>
        <begin position="1173"/>
        <end position="1218"/>
    </location>
</feature>
<feature type="compositionally biased region" description="Acidic residues" evidence="2">
    <location>
        <begin position="1181"/>
        <end position="1195"/>
    </location>
</feature>
<dbReference type="Proteomes" id="UP000601435">
    <property type="component" value="Unassembled WGS sequence"/>
</dbReference>
<dbReference type="Pfam" id="PF07727">
    <property type="entry name" value="RVT_2"/>
    <property type="match status" value="1"/>
</dbReference>
<dbReference type="GO" id="GO:0015074">
    <property type="term" value="P:DNA integration"/>
    <property type="evidence" value="ECO:0007669"/>
    <property type="project" value="InterPro"/>
</dbReference>
<dbReference type="SUPFAM" id="SSF53098">
    <property type="entry name" value="Ribonuclease H-like"/>
    <property type="match status" value="1"/>
</dbReference>
<dbReference type="SMART" id="SM00343">
    <property type="entry name" value="ZnF_C2HC"/>
    <property type="match status" value="1"/>
</dbReference>
<dbReference type="PROSITE" id="PS50994">
    <property type="entry name" value="INTEGRASE"/>
    <property type="match status" value="1"/>
</dbReference>
<keyword evidence="1" id="KW-0863">Zinc-finger</keyword>
<dbReference type="OrthoDB" id="413122at2759"/>
<accession>A0A812WK87</accession>
<dbReference type="PANTHER" id="PTHR37984">
    <property type="entry name" value="PROTEIN CBG26694"/>
    <property type="match status" value="1"/>
</dbReference>
<dbReference type="InterPro" id="IPR036397">
    <property type="entry name" value="RNaseH_sf"/>
</dbReference>
<keyword evidence="1" id="KW-0862">Zinc</keyword>
<feature type="compositionally biased region" description="Basic and acidic residues" evidence="2">
    <location>
        <begin position="199"/>
        <end position="219"/>
    </location>
</feature>
<dbReference type="PROSITE" id="PS50158">
    <property type="entry name" value="ZF_CCHC"/>
    <property type="match status" value="1"/>
</dbReference>
<feature type="region of interest" description="Disordered" evidence="2">
    <location>
        <begin position="1699"/>
        <end position="1771"/>
    </location>
</feature>
<dbReference type="PANTHER" id="PTHR37984:SF5">
    <property type="entry name" value="PROTEIN NYNRIN-LIKE"/>
    <property type="match status" value="1"/>
</dbReference>